<dbReference type="InterPro" id="IPR042505">
    <property type="entry name" value="DYNC2I1"/>
</dbReference>
<evidence type="ECO:0000313" key="3">
    <source>
        <dbReference type="Proteomes" id="UP000075714"/>
    </source>
</evidence>
<dbReference type="GO" id="GO:0042073">
    <property type="term" value="P:intraciliary transport"/>
    <property type="evidence" value="ECO:0007669"/>
    <property type="project" value="InterPro"/>
</dbReference>
<evidence type="ECO:0008006" key="4">
    <source>
        <dbReference type="Google" id="ProtNLM"/>
    </source>
</evidence>
<dbReference type="InterPro" id="IPR015943">
    <property type="entry name" value="WD40/YVTN_repeat-like_dom_sf"/>
</dbReference>
<feature type="region of interest" description="Disordered" evidence="1">
    <location>
        <begin position="1"/>
        <end position="78"/>
    </location>
</feature>
<keyword evidence="3" id="KW-1185">Reference proteome</keyword>
<dbReference type="Proteomes" id="UP000075714">
    <property type="component" value="Unassembled WGS sequence"/>
</dbReference>
<dbReference type="GO" id="GO:0045503">
    <property type="term" value="F:dynein light chain binding"/>
    <property type="evidence" value="ECO:0007669"/>
    <property type="project" value="InterPro"/>
</dbReference>
<feature type="compositionally biased region" description="Polar residues" evidence="1">
    <location>
        <begin position="35"/>
        <end position="44"/>
    </location>
</feature>
<dbReference type="GO" id="GO:0005929">
    <property type="term" value="C:cilium"/>
    <property type="evidence" value="ECO:0007669"/>
    <property type="project" value="GOC"/>
</dbReference>
<accession>A0A150H2R2</accession>
<evidence type="ECO:0000256" key="1">
    <source>
        <dbReference type="SAM" id="MobiDB-lite"/>
    </source>
</evidence>
<feature type="compositionally biased region" description="Acidic residues" evidence="1">
    <location>
        <begin position="1"/>
        <end position="30"/>
    </location>
</feature>
<comment type="caution">
    <text evidence="2">The sequence shown here is derived from an EMBL/GenBank/DDBJ whole genome shotgun (WGS) entry which is preliminary data.</text>
</comment>
<dbReference type="PANTHER" id="PTHR16022:SF0">
    <property type="entry name" value="CYTOPLASMIC DYNEIN 2 INTERMEDIATE CHAIN 1"/>
    <property type="match status" value="1"/>
</dbReference>
<dbReference type="InterPro" id="IPR036322">
    <property type="entry name" value="WD40_repeat_dom_sf"/>
</dbReference>
<dbReference type="EMBL" id="LSYV01000002">
    <property type="protein sequence ID" value="KXZ56466.1"/>
    <property type="molecule type" value="Genomic_DNA"/>
</dbReference>
<organism evidence="2 3">
    <name type="scientific">Gonium pectorale</name>
    <name type="common">Green alga</name>
    <dbReference type="NCBI Taxonomy" id="33097"/>
    <lineage>
        <taxon>Eukaryota</taxon>
        <taxon>Viridiplantae</taxon>
        <taxon>Chlorophyta</taxon>
        <taxon>core chlorophytes</taxon>
        <taxon>Chlorophyceae</taxon>
        <taxon>CS clade</taxon>
        <taxon>Chlamydomonadales</taxon>
        <taxon>Volvocaceae</taxon>
        <taxon>Gonium</taxon>
    </lineage>
</organism>
<gene>
    <name evidence="2" type="ORF">GPECTOR_1g417</name>
</gene>
<sequence>MSDYEDEDFENYDDDDFEAAAEEDEEDDYDVLPTKSATPQSTTPKEVASPTRGAPVRTSYTGRPPSAGGHGPSNLSRTTASVSIPAFAGLTDAQRKAAKKKLAGAIQRIKKISLQVVVMDDFPQLQSLSKYELYNMGRSQYAGLKVASAQTHEDDKDEEMQTDEIDTRGYSCQVPEDRNTPFEGEHTLSAGGVVAASSGPAITPANRLVMRITAMAPDQESKLLAFMRWAGPIMLAALGMNPTAKKLAISAGKDPKDAALSAGSVKLGHAQEALLSQRPVTGLAFCPGPSPLLLASYAPVGAQLGAAALLQDHSLNSKGVLAVWDLSAPSSPASVLVSEGSPSCCCWAPAPHTNMVFAGMEEGGVCAWDLEEPDSRHPLEVVGGVGMFTRRPSYTTEYLADVATTAAPIVGITTTPRTESRSRPCQVVSLNGWGTVTVYTVVLLAPAEKNAADADIGLRPGSHLKLVRTTQLTRLGMRTLRPILAKPGGGMLAGVQAGEPAKLDQLVQTFSLQVLSGPDMDLLAGSDAGKVLRGSLVGVPPAPKEYIPDDHRSAVATRPSARPVPSCVTCLHASPFVPIAFVSGHSNGTVALHGLHGGAAAAVWPDVTRGKVLVVRWSPVRPAVFYALDSLCTVFTFDLAASRTAPVAAQSFMLKDKGKQMASLPTYFDIGMVNTGEEKGKAVSTPCFCVGYDDGLLDVNLLSQKQATPVEGEQQLLEELVRTVMDKGKAK</sequence>
<proteinExistence type="predicted"/>
<name>A0A150H2R2_GONPE</name>
<dbReference type="Gene3D" id="2.130.10.10">
    <property type="entry name" value="YVTN repeat-like/Quinoprotein amine dehydrogenase"/>
    <property type="match status" value="1"/>
</dbReference>
<dbReference type="GO" id="GO:0045504">
    <property type="term" value="F:dynein heavy chain binding"/>
    <property type="evidence" value="ECO:0007669"/>
    <property type="project" value="InterPro"/>
</dbReference>
<dbReference type="PANTHER" id="PTHR16022">
    <property type="entry name" value="WD REPEAT DOMAIN 60"/>
    <property type="match status" value="1"/>
</dbReference>
<dbReference type="SUPFAM" id="SSF50978">
    <property type="entry name" value="WD40 repeat-like"/>
    <property type="match status" value="1"/>
</dbReference>
<dbReference type="AlphaFoldDB" id="A0A150H2R2"/>
<protein>
    <recommendedName>
        <fullName evidence="4">WD repeat-containing protein 60</fullName>
    </recommendedName>
</protein>
<reference evidence="3" key="1">
    <citation type="journal article" date="2016" name="Nat. Commun.">
        <title>The Gonium pectorale genome demonstrates co-option of cell cycle regulation during the evolution of multicellularity.</title>
        <authorList>
            <person name="Hanschen E.R."/>
            <person name="Marriage T.N."/>
            <person name="Ferris P.J."/>
            <person name="Hamaji T."/>
            <person name="Toyoda A."/>
            <person name="Fujiyama A."/>
            <person name="Neme R."/>
            <person name="Noguchi H."/>
            <person name="Minakuchi Y."/>
            <person name="Suzuki M."/>
            <person name="Kawai-Toyooka H."/>
            <person name="Smith D.R."/>
            <person name="Sparks H."/>
            <person name="Anderson J."/>
            <person name="Bakaric R."/>
            <person name="Luria V."/>
            <person name="Karger A."/>
            <person name="Kirschner M.W."/>
            <person name="Durand P.M."/>
            <person name="Michod R.E."/>
            <person name="Nozaki H."/>
            <person name="Olson B.J."/>
        </authorList>
    </citation>
    <scope>NUCLEOTIDE SEQUENCE [LARGE SCALE GENOMIC DNA]</scope>
    <source>
        <strain evidence="3">NIES-2863</strain>
    </source>
</reference>
<dbReference type="OrthoDB" id="2162425at2759"/>
<dbReference type="STRING" id="33097.A0A150H2R2"/>
<dbReference type="GO" id="GO:0005868">
    <property type="term" value="C:cytoplasmic dynein complex"/>
    <property type="evidence" value="ECO:0007669"/>
    <property type="project" value="InterPro"/>
</dbReference>
<evidence type="ECO:0000313" key="2">
    <source>
        <dbReference type="EMBL" id="KXZ56466.1"/>
    </source>
</evidence>